<dbReference type="Proteomes" id="UP001158045">
    <property type="component" value="Unassembled WGS sequence"/>
</dbReference>
<evidence type="ECO:0000256" key="1">
    <source>
        <dbReference type="ARBA" id="ARBA00022598"/>
    </source>
</evidence>
<dbReference type="SUPFAM" id="SSF56059">
    <property type="entry name" value="Glutathione synthetase ATP-binding domain-like"/>
    <property type="match status" value="1"/>
</dbReference>
<proteinExistence type="predicted"/>
<dbReference type="PROSITE" id="PS50975">
    <property type="entry name" value="ATP_GRASP"/>
    <property type="match status" value="1"/>
</dbReference>
<dbReference type="Gene3D" id="3.40.50.20">
    <property type="match status" value="1"/>
</dbReference>
<accession>A0ABT6NGJ1</accession>
<dbReference type="RefSeq" id="WP_281095447.1">
    <property type="nucleotide sequence ID" value="NZ_JARYZI010000013.1"/>
</dbReference>
<keyword evidence="2 4" id="KW-0547">Nucleotide-binding</keyword>
<dbReference type="InterPro" id="IPR052032">
    <property type="entry name" value="ATP-dep_AA_Ligase"/>
</dbReference>
<name>A0ABT6NGJ1_9FIRM</name>
<evidence type="ECO:0000256" key="3">
    <source>
        <dbReference type="ARBA" id="ARBA00022840"/>
    </source>
</evidence>
<dbReference type="InterPro" id="IPR040570">
    <property type="entry name" value="LAL_C2"/>
</dbReference>
<organism evidence="6 7">
    <name type="scientific">Fusibacter bizertensis</name>
    <dbReference type="NCBI Taxonomy" id="1488331"/>
    <lineage>
        <taxon>Bacteria</taxon>
        <taxon>Bacillati</taxon>
        <taxon>Bacillota</taxon>
        <taxon>Clostridia</taxon>
        <taxon>Eubacteriales</taxon>
        <taxon>Eubacteriales Family XII. Incertae Sedis</taxon>
        <taxon>Fusibacter</taxon>
    </lineage>
</organism>
<gene>
    <name evidence="6" type="ORF">QE109_15430</name>
</gene>
<sequence length="412" mass="46244">MKKLLIVGAGSCQINAIKRMKQLGYYVIAADYNKTTDGKALADEQVLADAFNVDAILACAKDMKLDGLLTVGTDQPVYTVSKVAEILNLPTLIDSEVALRVTNKKVMKQRFQQFKLPTAPFAVVSKNFATTAIMPIKPPYVIKPVDSQGQRGIFKVDTVDEIRMLFDDVLRHSREEEIIVEEFYESTEVTVSGWVSQGRVSILSLTDRVTFPSEEKIGVCIAHRHPSVHKHMYEKIEDLTKRICHHFDINNGPIYFQMLIGDKGIWINEIACRLGGAYEDKTIPYVADVEIMDLVIASSIGEKIKIDNIKYNPTEKAFNTQLFFAKPGKISAMTPISVLKNLPFVLDAGYNFRIGDEIGAIKDASQRAGYFIVTGKNELEVESNIEKIYAMFEIQDEQGKNLVITYKDAKKR</sequence>
<dbReference type="Pfam" id="PF13535">
    <property type="entry name" value="ATP-grasp_4"/>
    <property type="match status" value="1"/>
</dbReference>
<evidence type="ECO:0000256" key="4">
    <source>
        <dbReference type="PROSITE-ProRule" id="PRU00409"/>
    </source>
</evidence>
<dbReference type="Pfam" id="PF18603">
    <property type="entry name" value="LAL_C2"/>
    <property type="match status" value="1"/>
</dbReference>
<dbReference type="PANTHER" id="PTHR43585:SF2">
    <property type="entry name" value="ATP-GRASP ENZYME FSQD"/>
    <property type="match status" value="1"/>
</dbReference>
<evidence type="ECO:0000313" key="7">
    <source>
        <dbReference type="Proteomes" id="UP001158045"/>
    </source>
</evidence>
<reference evidence="6 7" key="1">
    <citation type="submission" date="2023-04" db="EMBL/GenBank/DDBJ databases">
        <title>Fusibacter bizertensis strain WBS, isolated from littoral bottom sediments of the Arctic seas - biochemical and genomic analysis.</title>
        <authorList>
            <person name="Brioukhanov A.L."/>
        </authorList>
    </citation>
    <scope>NUCLEOTIDE SEQUENCE [LARGE SCALE GENOMIC DNA]</scope>
    <source>
        <strain evidence="6 7">WBS</strain>
    </source>
</reference>
<feature type="domain" description="ATP-grasp" evidence="5">
    <location>
        <begin position="108"/>
        <end position="300"/>
    </location>
</feature>
<protein>
    <submittedName>
        <fullName evidence="6">ATP-grasp domain-containing protein</fullName>
    </submittedName>
</protein>
<keyword evidence="7" id="KW-1185">Reference proteome</keyword>
<dbReference type="Gene3D" id="3.30.470.20">
    <property type="entry name" value="ATP-grasp fold, B domain"/>
    <property type="match status" value="1"/>
</dbReference>
<dbReference type="EMBL" id="JARYZI010000013">
    <property type="protein sequence ID" value="MDH8679550.1"/>
    <property type="molecule type" value="Genomic_DNA"/>
</dbReference>
<dbReference type="PANTHER" id="PTHR43585">
    <property type="entry name" value="FUMIPYRROLE BIOSYNTHESIS PROTEIN C"/>
    <property type="match status" value="1"/>
</dbReference>
<evidence type="ECO:0000313" key="6">
    <source>
        <dbReference type="EMBL" id="MDH8679550.1"/>
    </source>
</evidence>
<evidence type="ECO:0000256" key="2">
    <source>
        <dbReference type="ARBA" id="ARBA00022741"/>
    </source>
</evidence>
<evidence type="ECO:0000259" key="5">
    <source>
        <dbReference type="PROSITE" id="PS50975"/>
    </source>
</evidence>
<comment type="caution">
    <text evidence="6">The sequence shown here is derived from an EMBL/GenBank/DDBJ whole genome shotgun (WGS) entry which is preliminary data.</text>
</comment>
<keyword evidence="1" id="KW-0436">Ligase</keyword>
<dbReference type="InterPro" id="IPR011761">
    <property type="entry name" value="ATP-grasp"/>
</dbReference>
<keyword evidence="3 4" id="KW-0067">ATP-binding</keyword>